<evidence type="ECO:0000256" key="1">
    <source>
        <dbReference type="SAM" id="MobiDB-lite"/>
    </source>
</evidence>
<evidence type="ECO:0000313" key="3">
    <source>
        <dbReference type="EMBL" id="RDB30543.1"/>
    </source>
</evidence>
<keyword evidence="4" id="KW-1185">Reference proteome</keyword>
<protein>
    <recommendedName>
        <fullName evidence="2">DUF6589 domain-containing protein</fullName>
    </recommendedName>
</protein>
<proteinExistence type="predicted"/>
<dbReference type="STRING" id="39966.A0A369KFI4"/>
<name>A0A369KFI4_HYPMA</name>
<feature type="compositionally biased region" description="Low complexity" evidence="1">
    <location>
        <begin position="27"/>
        <end position="43"/>
    </location>
</feature>
<sequence length="873" mass="97498">MLNKYRLSAVSEIPSPVKASTTAQIYSFSPPSAAESPAPSASKTARKRKRAASDSNKENTPLGTDQGPSKRAYTPRKSTQEKLETVFGAISSVSWSLSEFLYHTFRTKDQNGAKIHRSDQHAKYAQNFLQGASTYSAAMVLDEWFRSPDGHPSDNDNMYTTATPYVEIRPVRAALTSFAAQITQAKLLKEAKSAVKPESGLHVSSRKRGEQKMQWADIGAATVSRVSEIIKKHQPLTWELLMAIATSDRQSRTGAEVEQRRPPDMVCTHVISALDFARNNEARLLPLARGLLYFAFSAPADLFAYGSRVGEMPAYSTISRALSDLSAHEADLIRVHASDPNTCGAVQIDNVQNYLLQRDMRIGRENRMNVGIAGIYVELDGAGVDPAAYDLDDKRKRLAENLRAELTPEKVLNLLDQDHIECVGQTHWLGALVNSVPQLAFMKRNVSHRFRTQCARLRIPVHATKVHPMASSGKKETISTELKDALVDFLSQMGSKARQYVRKLVLVGGDGMTYEKVIQLKCYMQFHGDPFESFELLEAALSAWHAEWTDLSRNYETHWDSILSQDPSTLGHSAAQVGRSAPPNLQKVDYYPCAEFMYLVLDVRMLDCWRNHFECSNLFKYFENCATANKLPTFEELEAIALTLYRTFSTTRAHYRALDNKGGTSEWAKNVPLGSLWTPPPKDETSLFGPRPASQPKPRTSKGKGNTHTAPKNDTKGNDAKEKPPFVGDRVLANSIAFMRDAIISREMSYAIAEGDVGRVYEVMKVMLFTFAGSSHSKYTNYLLETICNLEYESGPALRDAILKSMLVNLTGREGSFSAADFIQEFFNRLLEAIVEKKGVEYGAKFIREVVSRNLHHFARIKLDMRNGVGLEK</sequence>
<comment type="caution">
    <text evidence="3">The sequence shown here is derived from an EMBL/GenBank/DDBJ whole genome shotgun (WGS) entry which is preliminary data.</text>
</comment>
<gene>
    <name evidence="3" type="ORF">Hypma_007322</name>
</gene>
<dbReference type="InterPro" id="IPR046496">
    <property type="entry name" value="DUF6589"/>
</dbReference>
<dbReference type="OrthoDB" id="3256296at2759"/>
<feature type="region of interest" description="Disordered" evidence="1">
    <location>
        <begin position="1"/>
        <end position="78"/>
    </location>
</feature>
<dbReference type="Proteomes" id="UP000076154">
    <property type="component" value="Unassembled WGS sequence"/>
</dbReference>
<feature type="region of interest" description="Disordered" evidence="1">
    <location>
        <begin position="672"/>
        <end position="725"/>
    </location>
</feature>
<dbReference type="EMBL" id="LUEZ02000005">
    <property type="protein sequence ID" value="RDB30543.1"/>
    <property type="molecule type" value="Genomic_DNA"/>
</dbReference>
<reference evidence="3" key="1">
    <citation type="submission" date="2018-04" db="EMBL/GenBank/DDBJ databases">
        <title>Whole genome sequencing of Hypsizygus marmoreus.</title>
        <authorList>
            <person name="Choi I.-G."/>
            <person name="Min B."/>
            <person name="Kim J.-G."/>
            <person name="Kim S."/>
            <person name="Oh Y.-L."/>
            <person name="Kong W.-S."/>
            <person name="Park H."/>
            <person name="Jeong J."/>
            <person name="Song E.-S."/>
        </authorList>
    </citation>
    <scope>NUCLEOTIDE SEQUENCE [LARGE SCALE GENOMIC DNA]</scope>
    <source>
        <strain evidence="3">51987-8</strain>
    </source>
</reference>
<organism evidence="3 4">
    <name type="scientific">Hypsizygus marmoreus</name>
    <name type="common">White beech mushroom</name>
    <name type="synonym">Agaricus marmoreus</name>
    <dbReference type="NCBI Taxonomy" id="39966"/>
    <lineage>
        <taxon>Eukaryota</taxon>
        <taxon>Fungi</taxon>
        <taxon>Dikarya</taxon>
        <taxon>Basidiomycota</taxon>
        <taxon>Agaricomycotina</taxon>
        <taxon>Agaricomycetes</taxon>
        <taxon>Agaricomycetidae</taxon>
        <taxon>Agaricales</taxon>
        <taxon>Tricholomatineae</taxon>
        <taxon>Lyophyllaceae</taxon>
        <taxon>Hypsizygus</taxon>
    </lineage>
</organism>
<accession>A0A369KFI4</accession>
<dbReference type="AlphaFoldDB" id="A0A369KFI4"/>
<dbReference type="Pfam" id="PF20231">
    <property type="entry name" value="DUF6589"/>
    <property type="match status" value="1"/>
</dbReference>
<evidence type="ECO:0000259" key="2">
    <source>
        <dbReference type="Pfam" id="PF20231"/>
    </source>
</evidence>
<evidence type="ECO:0000313" key="4">
    <source>
        <dbReference type="Proteomes" id="UP000076154"/>
    </source>
</evidence>
<feature type="compositionally biased region" description="Basic and acidic residues" evidence="1">
    <location>
        <begin position="711"/>
        <end position="724"/>
    </location>
</feature>
<dbReference type="InParanoid" id="A0A369KFI4"/>
<feature type="domain" description="DUF6589" evidence="2">
    <location>
        <begin position="402"/>
        <end position="872"/>
    </location>
</feature>
<feature type="compositionally biased region" description="Polar residues" evidence="1">
    <location>
        <begin position="58"/>
        <end position="67"/>
    </location>
</feature>